<keyword evidence="3" id="KW-1133">Transmembrane helix</keyword>
<evidence type="ECO:0000259" key="4">
    <source>
        <dbReference type="Pfam" id="PF16729"/>
    </source>
</evidence>
<feature type="compositionally biased region" description="Basic and acidic residues" evidence="2">
    <location>
        <begin position="43"/>
        <end position="57"/>
    </location>
</feature>
<feature type="domain" description="DUF5067" evidence="4">
    <location>
        <begin position="93"/>
        <end position="215"/>
    </location>
</feature>
<name>A0A0R2LHB8_9LACO</name>
<keyword evidence="6" id="KW-1185">Reference proteome</keyword>
<evidence type="ECO:0000256" key="2">
    <source>
        <dbReference type="SAM" id="MobiDB-lite"/>
    </source>
</evidence>
<feature type="transmembrane region" description="Helical" evidence="3">
    <location>
        <begin position="20"/>
        <end position="37"/>
    </location>
</feature>
<proteinExistence type="predicted"/>
<dbReference type="PATRIC" id="fig|993692.3.peg.483"/>
<dbReference type="AlphaFoldDB" id="A0A0R2LHB8"/>
<dbReference type="InterPro" id="IPR031989">
    <property type="entry name" value="DUF5067"/>
</dbReference>
<keyword evidence="3" id="KW-0472">Membrane</keyword>
<gene>
    <name evidence="5" type="ORF">IV57_GL000475</name>
</gene>
<feature type="region of interest" description="Disordered" evidence="2">
    <location>
        <begin position="43"/>
        <end position="94"/>
    </location>
</feature>
<dbReference type="InterPro" id="IPR029050">
    <property type="entry name" value="Immunoprotect_excell_Ig-like"/>
</dbReference>
<organism evidence="5 6">
    <name type="scientific">Companilactobacillus kimchiensis</name>
    <dbReference type="NCBI Taxonomy" id="993692"/>
    <lineage>
        <taxon>Bacteria</taxon>
        <taxon>Bacillati</taxon>
        <taxon>Bacillota</taxon>
        <taxon>Bacilli</taxon>
        <taxon>Lactobacillales</taxon>
        <taxon>Lactobacillaceae</taxon>
        <taxon>Companilactobacillus</taxon>
    </lineage>
</organism>
<dbReference type="EMBL" id="JQCF01000011">
    <property type="protein sequence ID" value="KRN99253.1"/>
    <property type="molecule type" value="Genomic_DNA"/>
</dbReference>
<evidence type="ECO:0000256" key="3">
    <source>
        <dbReference type="SAM" id="Phobius"/>
    </source>
</evidence>
<dbReference type="Pfam" id="PF16729">
    <property type="entry name" value="DUF5067"/>
    <property type="match status" value="1"/>
</dbReference>
<reference evidence="5 6" key="1">
    <citation type="journal article" date="2015" name="Genome Announc.">
        <title>Expanding the biotechnology potential of lactobacilli through comparative genomics of 213 strains and associated genera.</title>
        <authorList>
            <person name="Sun Z."/>
            <person name="Harris H.M."/>
            <person name="McCann A."/>
            <person name="Guo C."/>
            <person name="Argimon S."/>
            <person name="Zhang W."/>
            <person name="Yang X."/>
            <person name="Jeffery I.B."/>
            <person name="Cooney J.C."/>
            <person name="Kagawa T.F."/>
            <person name="Liu W."/>
            <person name="Song Y."/>
            <person name="Salvetti E."/>
            <person name="Wrobel A."/>
            <person name="Rasinkangas P."/>
            <person name="Parkhill J."/>
            <person name="Rea M.C."/>
            <person name="O'Sullivan O."/>
            <person name="Ritari J."/>
            <person name="Douillard F.P."/>
            <person name="Paul Ross R."/>
            <person name="Yang R."/>
            <person name="Briner A.E."/>
            <person name="Felis G.E."/>
            <person name="de Vos W.M."/>
            <person name="Barrangou R."/>
            <person name="Klaenhammer T.R."/>
            <person name="Caufield P.W."/>
            <person name="Cui Y."/>
            <person name="Zhang H."/>
            <person name="O'Toole P.W."/>
        </authorList>
    </citation>
    <scope>NUCLEOTIDE SEQUENCE [LARGE SCALE GENOMIC DNA]</scope>
    <source>
        <strain evidence="5 6">DSM 24716</strain>
    </source>
</reference>
<keyword evidence="3" id="KW-0812">Transmembrane</keyword>
<keyword evidence="1" id="KW-0732">Signal</keyword>
<comment type="caution">
    <text evidence="5">The sequence shown here is derived from an EMBL/GenBank/DDBJ whole genome shotgun (WGS) entry which is preliminary data.</text>
</comment>
<dbReference type="Gene3D" id="2.60.40.1240">
    <property type="match status" value="1"/>
</dbReference>
<protein>
    <recommendedName>
        <fullName evidence="4">DUF5067 domain-containing protein</fullName>
    </recommendedName>
</protein>
<dbReference type="Proteomes" id="UP000051006">
    <property type="component" value="Unassembled WGS sequence"/>
</dbReference>
<evidence type="ECO:0000313" key="6">
    <source>
        <dbReference type="Proteomes" id="UP000051006"/>
    </source>
</evidence>
<sequence>MTREALRRKRVPYYQKKSFIISIVSLVIILIGIFVIWKANSSKDTHSTQPSHKIEKVKPKKTEKKKVTKKANKPKTVKKENPAQQVTKEPEKKPATVKIQNAGSYNDLTYDSDWYTFKISNEVKLIKDSNGDAALLVKYNYTNKTKSAEVPQKVQSNAIMLKQDGQQLSAVTATGDNAALIDSSNNGLVQPEKNFDGALLVKVNSTTSEVTMYFKNIETNNWLDSTQPLKLD</sequence>
<evidence type="ECO:0000256" key="1">
    <source>
        <dbReference type="ARBA" id="ARBA00022729"/>
    </source>
</evidence>
<accession>A0A0R2LHB8</accession>
<feature type="compositionally biased region" description="Basic residues" evidence="2">
    <location>
        <begin position="58"/>
        <end position="76"/>
    </location>
</feature>
<evidence type="ECO:0000313" key="5">
    <source>
        <dbReference type="EMBL" id="KRN99253.1"/>
    </source>
</evidence>